<dbReference type="RefSeq" id="WP_303903583.1">
    <property type="nucleotide sequence ID" value="NZ_DYXC01000060.1"/>
</dbReference>
<evidence type="ECO:0000313" key="1">
    <source>
        <dbReference type="EMBL" id="HJF14068.1"/>
    </source>
</evidence>
<accession>A0A921FL13</accession>
<organism evidence="1 2">
    <name type="scientific">Enteractinococcus helveticum</name>
    <dbReference type="NCBI Taxonomy" id="1837282"/>
    <lineage>
        <taxon>Bacteria</taxon>
        <taxon>Bacillati</taxon>
        <taxon>Actinomycetota</taxon>
        <taxon>Actinomycetes</taxon>
        <taxon>Micrococcales</taxon>
        <taxon>Micrococcaceae</taxon>
    </lineage>
</organism>
<protein>
    <submittedName>
        <fullName evidence="1">Ornithine cyclodeaminase family protein</fullName>
    </submittedName>
</protein>
<dbReference type="Proteomes" id="UP000703315">
    <property type="component" value="Unassembled WGS sequence"/>
</dbReference>
<name>A0A921FL13_9MICC</name>
<dbReference type="Pfam" id="PF02423">
    <property type="entry name" value="OCD_Mu_crystall"/>
    <property type="match status" value="1"/>
</dbReference>
<evidence type="ECO:0000313" key="2">
    <source>
        <dbReference type="Proteomes" id="UP000703315"/>
    </source>
</evidence>
<dbReference type="Gene3D" id="3.30.1780.10">
    <property type="entry name" value="ornithine cyclodeaminase, domain 1"/>
    <property type="match status" value="1"/>
</dbReference>
<dbReference type="PANTHER" id="PTHR13812:SF19">
    <property type="entry name" value="KETIMINE REDUCTASE MU-CRYSTALLIN"/>
    <property type="match status" value="1"/>
</dbReference>
<sequence>MSIENNPDIRRPLFLTDQDVATLANFEDAIAAIRAAYSAAEDEHRTPGRIFADSQREWMRIMPSIPASGQLFGAKSIVGSFADGLQVSYMINLFDKDTAELVALIDGNRVTGLRTASTTAVGASTILPNKPVSIGVIGSGFEARSHLQALGNVAEFSSIRVFSPTPANREAFAADFSTRDGSQAVPVSSADDAVDGADLILCAARSRDETPIIRAETVARDATVISIGSTTRGQREVPVELIDRASTIVVDTYDEVVHDSGDMLAAQAAGIHLNGKVLSLNTALNSQTSIDTSNGIRIYKSTGSGLQDIVVAEMLYNRARALGMGTELPATIVTSAK</sequence>
<gene>
    <name evidence="1" type="ORF">K8V32_04590</name>
</gene>
<dbReference type="PIRSF" id="PIRSF001439">
    <property type="entry name" value="CryM"/>
    <property type="match status" value="1"/>
</dbReference>
<proteinExistence type="predicted"/>
<comment type="caution">
    <text evidence="1">The sequence shown here is derived from an EMBL/GenBank/DDBJ whole genome shotgun (WGS) entry which is preliminary data.</text>
</comment>
<dbReference type="GO" id="GO:0005737">
    <property type="term" value="C:cytoplasm"/>
    <property type="evidence" value="ECO:0007669"/>
    <property type="project" value="TreeGrafter"/>
</dbReference>
<dbReference type="InterPro" id="IPR003462">
    <property type="entry name" value="ODC_Mu_crystall"/>
</dbReference>
<dbReference type="InterPro" id="IPR023401">
    <property type="entry name" value="ODC_N"/>
</dbReference>
<dbReference type="SUPFAM" id="SSF51735">
    <property type="entry name" value="NAD(P)-binding Rossmann-fold domains"/>
    <property type="match status" value="1"/>
</dbReference>
<dbReference type="PANTHER" id="PTHR13812">
    <property type="entry name" value="KETIMINE REDUCTASE MU-CRYSTALLIN"/>
    <property type="match status" value="1"/>
</dbReference>
<dbReference type="InterPro" id="IPR036291">
    <property type="entry name" value="NAD(P)-bd_dom_sf"/>
</dbReference>
<reference evidence="1" key="1">
    <citation type="journal article" date="2021" name="PeerJ">
        <title>Extensive microbial diversity within the chicken gut microbiome revealed by metagenomics and culture.</title>
        <authorList>
            <person name="Gilroy R."/>
            <person name="Ravi A."/>
            <person name="Getino M."/>
            <person name="Pursley I."/>
            <person name="Horton D.L."/>
            <person name="Alikhan N.F."/>
            <person name="Baker D."/>
            <person name="Gharbi K."/>
            <person name="Hall N."/>
            <person name="Watson M."/>
            <person name="Adriaenssens E.M."/>
            <person name="Foster-Nyarko E."/>
            <person name="Jarju S."/>
            <person name="Secka A."/>
            <person name="Antonio M."/>
            <person name="Oren A."/>
            <person name="Chaudhuri R.R."/>
            <person name="La Ragione R."/>
            <person name="Hildebrand F."/>
            <person name="Pallen M.J."/>
        </authorList>
    </citation>
    <scope>NUCLEOTIDE SEQUENCE</scope>
    <source>
        <strain evidence="1">ChiHjej13B12-14962</strain>
    </source>
</reference>
<dbReference type="Gene3D" id="3.40.50.720">
    <property type="entry name" value="NAD(P)-binding Rossmann-like Domain"/>
    <property type="match status" value="1"/>
</dbReference>
<dbReference type="EMBL" id="DYXC01000060">
    <property type="protein sequence ID" value="HJF14068.1"/>
    <property type="molecule type" value="Genomic_DNA"/>
</dbReference>
<reference evidence="1" key="2">
    <citation type="submission" date="2021-09" db="EMBL/GenBank/DDBJ databases">
        <authorList>
            <person name="Gilroy R."/>
        </authorList>
    </citation>
    <scope>NUCLEOTIDE SEQUENCE</scope>
    <source>
        <strain evidence="1">ChiHjej13B12-14962</strain>
    </source>
</reference>
<dbReference type="AlphaFoldDB" id="A0A921FL13"/>